<comment type="caution">
    <text evidence="5">The sequence shown here is derived from an EMBL/GenBank/DDBJ whole genome shotgun (WGS) entry which is preliminary data.</text>
</comment>
<evidence type="ECO:0000259" key="3">
    <source>
        <dbReference type="Pfam" id="PF17482"/>
    </source>
</evidence>
<sequence>MATDYHHGVRVIEINEGTRPIRTISTAVIGMVVTADDADPVAFPLDTPVLITNVIAAQGKAGTKGTLQRVLKAIGKQAKPLTIVVRVPSAEDEAEQTTKVIGGVSADGKYTGLKALLAAQGKFGIKPRILGAPGLDSKAVANELASIAQSLRAFGYVWASGCKTVEEAQAYRAQFGQRELMVIWPQFLDWDSEQNADASISAVAYALGLRAKIDEEVGWHKTISNMVINGPTGISQDVSWDLQDPATDAGVLNAKEVTTLINMNGYRFWGSRTCETQGGYFPFESYTRTAQVLRDTIAEAMFEFVDVPMNPSIIKDIIASINAKFRSLKASGYIIDGEAWYDEQFNDKDTLKAGKLTIDYNFTPVPPLENLLFQQRITDQYLADFASLVAAA</sequence>
<dbReference type="RefSeq" id="WP_402701389.1">
    <property type="nucleotide sequence ID" value="NZ_JBIUZV010000007.1"/>
</dbReference>
<dbReference type="Pfam" id="PF17482">
    <property type="entry name" value="Phage_sheath_1C"/>
    <property type="match status" value="1"/>
</dbReference>
<dbReference type="PANTHER" id="PTHR35861:SF1">
    <property type="entry name" value="PHAGE TAIL SHEATH PROTEIN"/>
    <property type="match status" value="1"/>
</dbReference>
<reference evidence="5 6" key="1">
    <citation type="submission" date="2024-10" db="EMBL/GenBank/DDBJ databases">
        <title>The Natural Products Discovery Center: Release of the First 8490 Sequenced Strains for Exploring Actinobacteria Biosynthetic Diversity.</title>
        <authorList>
            <person name="Kalkreuter E."/>
            <person name="Kautsar S.A."/>
            <person name="Yang D."/>
            <person name="Bader C.D."/>
            <person name="Teijaro C.N."/>
            <person name="Fluegel L."/>
            <person name="Davis C.M."/>
            <person name="Simpson J.R."/>
            <person name="Lauterbach L."/>
            <person name="Steele A.D."/>
            <person name="Gui C."/>
            <person name="Meng S."/>
            <person name="Li G."/>
            <person name="Viehrig K."/>
            <person name="Ye F."/>
            <person name="Su P."/>
            <person name="Kiefer A.F."/>
            <person name="Nichols A."/>
            <person name="Cepeda A.J."/>
            <person name="Yan W."/>
            <person name="Fan B."/>
            <person name="Jiang Y."/>
            <person name="Adhikari A."/>
            <person name="Zheng C.-J."/>
            <person name="Schuster L."/>
            <person name="Cowan T.M."/>
            <person name="Smanski M.J."/>
            <person name="Chevrette M.G."/>
            <person name="De Carvalho L.P.S."/>
            <person name="Shen B."/>
        </authorList>
    </citation>
    <scope>NUCLEOTIDE SEQUENCE [LARGE SCALE GENOMIC DNA]</scope>
    <source>
        <strain evidence="5 6">NPDC087045</strain>
    </source>
</reference>
<dbReference type="InterPro" id="IPR035089">
    <property type="entry name" value="Phage_sheath_subtilisin"/>
</dbReference>
<dbReference type="InterPro" id="IPR052042">
    <property type="entry name" value="Tail_sheath_structural"/>
</dbReference>
<comment type="similarity">
    <text evidence="1">Belongs to the myoviridae tail sheath protein family.</text>
</comment>
<gene>
    <name evidence="5" type="ORF">ACIPEN_14255</name>
</gene>
<evidence type="ECO:0000259" key="4">
    <source>
        <dbReference type="Pfam" id="PF22671"/>
    </source>
</evidence>
<dbReference type="PANTHER" id="PTHR35861">
    <property type="match status" value="1"/>
</dbReference>
<protein>
    <submittedName>
        <fullName evidence="5">Phage tail sheath protein</fullName>
    </submittedName>
</protein>
<evidence type="ECO:0000259" key="2">
    <source>
        <dbReference type="Pfam" id="PF04984"/>
    </source>
</evidence>
<feature type="domain" description="Tail sheath protein C-terminal" evidence="3">
    <location>
        <begin position="281"/>
        <end position="378"/>
    </location>
</feature>
<organism evidence="5 6">
    <name type="scientific">Herbaspirillum chlorophenolicum</name>
    <dbReference type="NCBI Taxonomy" id="211589"/>
    <lineage>
        <taxon>Bacteria</taxon>
        <taxon>Pseudomonadati</taxon>
        <taxon>Pseudomonadota</taxon>
        <taxon>Betaproteobacteria</taxon>
        <taxon>Burkholderiales</taxon>
        <taxon>Oxalobacteraceae</taxon>
        <taxon>Herbaspirillum</taxon>
    </lineage>
</organism>
<dbReference type="InterPro" id="IPR020287">
    <property type="entry name" value="Tail_sheath_C"/>
</dbReference>
<dbReference type="Proteomes" id="UP001617427">
    <property type="component" value="Unassembled WGS sequence"/>
</dbReference>
<feature type="domain" description="Tail sheath protein Gp18-like" evidence="4">
    <location>
        <begin position="27"/>
        <end position="87"/>
    </location>
</feature>
<dbReference type="EMBL" id="JBIUZV010000007">
    <property type="protein sequence ID" value="MFJ3046990.1"/>
    <property type="molecule type" value="Genomic_DNA"/>
</dbReference>
<proteinExistence type="inferred from homology"/>
<accession>A0ABW8F125</accession>
<evidence type="ECO:0000313" key="5">
    <source>
        <dbReference type="EMBL" id="MFJ3046990.1"/>
    </source>
</evidence>
<dbReference type="InterPro" id="IPR054564">
    <property type="entry name" value="Gp18_domIII_N"/>
</dbReference>
<dbReference type="Pfam" id="PF04984">
    <property type="entry name" value="Phage_sheath_1"/>
    <property type="match status" value="1"/>
</dbReference>
<dbReference type="Pfam" id="PF22671">
    <property type="entry name" value="Gp18_domIII_N"/>
    <property type="match status" value="1"/>
</dbReference>
<name>A0ABW8F125_9BURK</name>
<evidence type="ECO:0000256" key="1">
    <source>
        <dbReference type="ARBA" id="ARBA00008005"/>
    </source>
</evidence>
<evidence type="ECO:0000313" key="6">
    <source>
        <dbReference type="Proteomes" id="UP001617427"/>
    </source>
</evidence>
<feature type="domain" description="Tail sheath protein subtilisin-like" evidence="2">
    <location>
        <begin position="108"/>
        <end position="274"/>
    </location>
</feature>
<keyword evidence="6" id="KW-1185">Reference proteome</keyword>